<reference evidence="2" key="1">
    <citation type="journal article" date="2013" name="Nat. Genet.">
        <title>The duck genome and transcriptome provide insight into an avian influenza virus reservoir species.</title>
        <authorList>
            <person name="Huang Y."/>
            <person name="Li Y."/>
            <person name="Burt D.W."/>
            <person name="Chen H."/>
            <person name="Zhang Y."/>
            <person name="Qian W."/>
            <person name="Kim H."/>
            <person name="Gan S."/>
            <person name="Zhao Y."/>
            <person name="Li J."/>
            <person name="Yi K."/>
            <person name="Feng H."/>
            <person name="Zhu P."/>
            <person name="Li B."/>
            <person name="Liu Q."/>
            <person name="Fairley S."/>
            <person name="Magor K.E."/>
            <person name="Du Z."/>
            <person name="Hu X."/>
            <person name="Goodman L."/>
            <person name="Tafer H."/>
            <person name="Vignal A."/>
            <person name="Lee T."/>
            <person name="Kim K.W."/>
            <person name="Sheng Z."/>
            <person name="An Y."/>
            <person name="Searle S."/>
            <person name="Herrero J."/>
            <person name="Groenen M.A."/>
            <person name="Crooijmans R.P."/>
            <person name="Faraut T."/>
            <person name="Cai Q."/>
            <person name="Webster R.G."/>
            <person name="Aldridge J.R."/>
            <person name="Warren W.C."/>
            <person name="Bartschat S."/>
            <person name="Kehr S."/>
            <person name="Marz M."/>
            <person name="Stadler P.F."/>
            <person name="Smith J."/>
            <person name="Kraus R.H."/>
            <person name="Zhao Y."/>
            <person name="Ren L."/>
            <person name="Fei J."/>
            <person name="Morisson M."/>
            <person name="Kaiser P."/>
            <person name="Griffin D.K."/>
            <person name="Rao M."/>
            <person name="Pitel F."/>
            <person name="Wang J."/>
            <person name="Li N."/>
        </authorList>
    </citation>
    <scope>NUCLEOTIDE SEQUENCE [LARGE SCALE GENOMIC DNA]</scope>
</reference>
<evidence type="ECO:0000313" key="2">
    <source>
        <dbReference type="Proteomes" id="UP000296049"/>
    </source>
</evidence>
<gene>
    <name evidence="1" type="ORF">Anapl_16325</name>
</gene>
<sequence>MDPKEMTSQRTSRPLWTDWTQAINTAACGSSQLLVCMLVGECCIFHRAASIWAFRQLAQTEEEGKVAAEPRGLLCLIMVDGRTSRAKEAHLRCAWKRKQRFLPGRAHSRRLGNSSGTVLACMQKTGVYDAAEHHARNPAHKVGGRALSRGFEEQLQVTKEACCLQTGICKYKHCRQTAEAVLCEQPAARAAAAGNDAQRALERVALSFYSMCPFGFVIAS</sequence>
<keyword evidence="2" id="KW-1185">Reference proteome</keyword>
<organism evidence="1 2">
    <name type="scientific">Anas platyrhynchos</name>
    <name type="common">Mallard</name>
    <name type="synonym">Anas boschas</name>
    <dbReference type="NCBI Taxonomy" id="8839"/>
    <lineage>
        <taxon>Eukaryota</taxon>
        <taxon>Metazoa</taxon>
        <taxon>Chordata</taxon>
        <taxon>Craniata</taxon>
        <taxon>Vertebrata</taxon>
        <taxon>Euteleostomi</taxon>
        <taxon>Archelosauria</taxon>
        <taxon>Archosauria</taxon>
        <taxon>Dinosauria</taxon>
        <taxon>Saurischia</taxon>
        <taxon>Theropoda</taxon>
        <taxon>Coelurosauria</taxon>
        <taxon>Aves</taxon>
        <taxon>Neognathae</taxon>
        <taxon>Galloanserae</taxon>
        <taxon>Anseriformes</taxon>
        <taxon>Anatidae</taxon>
        <taxon>Anatinae</taxon>
        <taxon>Anas</taxon>
    </lineage>
</organism>
<proteinExistence type="predicted"/>
<dbReference type="AlphaFoldDB" id="R0L3L6"/>
<evidence type="ECO:0000313" key="1">
    <source>
        <dbReference type="EMBL" id="EOA95974.1"/>
    </source>
</evidence>
<dbReference type="Proteomes" id="UP000296049">
    <property type="component" value="Unassembled WGS sequence"/>
</dbReference>
<dbReference type="EMBL" id="KB744112">
    <property type="protein sequence ID" value="EOA95974.1"/>
    <property type="molecule type" value="Genomic_DNA"/>
</dbReference>
<accession>R0L3L6</accession>
<name>R0L3L6_ANAPL</name>
<protein>
    <submittedName>
        <fullName evidence="1">Uncharacterized protein</fullName>
    </submittedName>
</protein>